<reference evidence="1" key="1">
    <citation type="submission" date="2020-07" db="EMBL/GenBank/DDBJ databases">
        <title>Clarias magur genome sequencing, assembly and annotation.</title>
        <authorList>
            <person name="Kushwaha B."/>
            <person name="Kumar R."/>
            <person name="Das P."/>
            <person name="Joshi C.G."/>
            <person name="Kumar D."/>
            <person name="Nagpure N.S."/>
            <person name="Pandey M."/>
            <person name="Agarwal S."/>
            <person name="Srivastava S."/>
            <person name="Singh M."/>
            <person name="Sahoo L."/>
            <person name="Jayasankar P."/>
            <person name="Meher P.K."/>
            <person name="Koringa P.G."/>
            <person name="Iquebal M.A."/>
            <person name="Das S.P."/>
            <person name="Bit A."/>
            <person name="Patnaik S."/>
            <person name="Patel N."/>
            <person name="Shah T.M."/>
            <person name="Hinsu A."/>
            <person name="Jena J.K."/>
        </authorList>
    </citation>
    <scope>NUCLEOTIDE SEQUENCE</scope>
    <source>
        <strain evidence="1">CIFAMagur01</strain>
        <tissue evidence="1">Testis</tissue>
    </source>
</reference>
<dbReference type="EMBL" id="QNUK01000142">
    <property type="protein sequence ID" value="KAF5900233.1"/>
    <property type="molecule type" value="Genomic_DNA"/>
</dbReference>
<name>A0A8J4U5D8_CLAMG</name>
<accession>A0A8J4U5D8</accession>
<dbReference type="AlphaFoldDB" id="A0A8J4U5D8"/>
<proteinExistence type="predicted"/>
<evidence type="ECO:0000313" key="1">
    <source>
        <dbReference type="EMBL" id="KAF5900233.1"/>
    </source>
</evidence>
<evidence type="ECO:0000313" key="2">
    <source>
        <dbReference type="Proteomes" id="UP000727407"/>
    </source>
</evidence>
<feature type="non-terminal residue" evidence="1">
    <location>
        <position position="107"/>
    </location>
</feature>
<gene>
    <name evidence="1" type="ORF">DAT39_010055</name>
</gene>
<organism evidence="1 2">
    <name type="scientific">Clarias magur</name>
    <name type="common">Asian catfish</name>
    <name type="synonym">Macropteronotus magur</name>
    <dbReference type="NCBI Taxonomy" id="1594786"/>
    <lineage>
        <taxon>Eukaryota</taxon>
        <taxon>Metazoa</taxon>
        <taxon>Chordata</taxon>
        <taxon>Craniata</taxon>
        <taxon>Vertebrata</taxon>
        <taxon>Euteleostomi</taxon>
        <taxon>Actinopterygii</taxon>
        <taxon>Neopterygii</taxon>
        <taxon>Teleostei</taxon>
        <taxon>Ostariophysi</taxon>
        <taxon>Siluriformes</taxon>
        <taxon>Clariidae</taxon>
        <taxon>Clarias</taxon>
    </lineage>
</organism>
<keyword evidence="2" id="KW-1185">Reference proteome</keyword>
<sequence length="107" mass="12095">MQSNHLPSEPERVRKRNAEIMAVLIVVTQCRHVNSVSEDITRDRADGVRNVSRVLSRSTFLYLEALIDEAICASCVERYIRKETGPETRDAEIPVFAVTHRQVSGSI</sequence>
<comment type="caution">
    <text evidence="1">The sequence shown here is derived from an EMBL/GenBank/DDBJ whole genome shotgun (WGS) entry which is preliminary data.</text>
</comment>
<protein>
    <submittedName>
        <fullName evidence="1">Uncharacterized protein</fullName>
    </submittedName>
</protein>
<dbReference type="Proteomes" id="UP000727407">
    <property type="component" value="Unassembled WGS sequence"/>
</dbReference>